<evidence type="ECO:0000313" key="2">
    <source>
        <dbReference type="Proteomes" id="UP000199541"/>
    </source>
</evidence>
<dbReference type="EMBL" id="FNOB01000020">
    <property type="protein sequence ID" value="SDX56400.1"/>
    <property type="molecule type" value="Genomic_DNA"/>
</dbReference>
<reference evidence="1 2" key="1">
    <citation type="submission" date="2016-10" db="EMBL/GenBank/DDBJ databases">
        <authorList>
            <person name="Varghese N."/>
            <person name="Submissions S."/>
        </authorList>
    </citation>
    <scope>NUCLEOTIDE SEQUENCE [LARGE SCALE GENOMIC DNA]</scope>
    <source>
        <strain evidence="1 2">DSM 24802</strain>
    </source>
</reference>
<gene>
    <name evidence="1" type="ORF">SAMN05444006_12013</name>
</gene>
<sequence length="205" mass="22803">MRMCGHDEMWARPIRDTWEQCLFQKIEDRRNLPAALGITGIERCRVDVGHRKRQHPRSILVLPTQRSHGQVENARVAREQLRHRITARPHASSTSSSGLWREQVIHHAHALTLVPVIFRKPENHDASPSAGSSWLLLGNATTANARSTLRRAVEISSRSWGEAARMAVDISSSERAASVNAAAVSCRRAVSRSVASDRPSARATM</sequence>
<name>A0A1H3CQT1_9RHOB</name>
<protein>
    <submittedName>
        <fullName evidence="1">Uncharacterized protein</fullName>
    </submittedName>
</protein>
<dbReference type="Proteomes" id="UP000199541">
    <property type="component" value="Unassembled WGS sequence"/>
</dbReference>
<accession>A0A1H3CQT1</accession>
<organism evidence="1 2">
    <name type="scientific">Allgaiera indica</name>
    <dbReference type="NCBI Taxonomy" id="765699"/>
    <lineage>
        <taxon>Bacteria</taxon>
        <taxon>Pseudomonadati</taxon>
        <taxon>Pseudomonadota</taxon>
        <taxon>Alphaproteobacteria</taxon>
        <taxon>Rhodobacterales</taxon>
        <taxon>Paracoccaceae</taxon>
        <taxon>Allgaiera</taxon>
    </lineage>
</organism>
<proteinExistence type="predicted"/>
<comment type="caution">
    <text evidence="1">The sequence shown here is derived from an EMBL/GenBank/DDBJ whole genome shotgun (WGS) entry which is preliminary data.</text>
</comment>
<keyword evidence="2" id="KW-1185">Reference proteome</keyword>
<evidence type="ECO:0000313" key="1">
    <source>
        <dbReference type="EMBL" id="SDX56400.1"/>
    </source>
</evidence>